<feature type="transmembrane region" description="Helical" evidence="7">
    <location>
        <begin position="174"/>
        <end position="194"/>
    </location>
</feature>
<dbReference type="Proteomes" id="UP000683246">
    <property type="component" value="Chromosome"/>
</dbReference>
<dbReference type="InterPro" id="IPR035906">
    <property type="entry name" value="MetI-like_sf"/>
</dbReference>
<keyword evidence="10" id="KW-1185">Reference proteome</keyword>
<evidence type="ECO:0000256" key="1">
    <source>
        <dbReference type="ARBA" id="ARBA00004651"/>
    </source>
</evidence>
<accession>A0A8J8MQ11</accession>
<dbReference type="GO" id="GO:0005886">
    <property type="term" value="C:plasma membrane"/>
    <property type="evidence" value="ECO:0007669"/>
    <property type="project" value="UniProtKB-SubCell"/>
</dbReference>
<dbReference type="KEGG" id="vpy:HZI73_24655"/>
<dbReference type="InterPro" id="IPR050809">
    <property type="entry name" value="UgpAE/MalFG_permease"/>
</dbReference>
<dbReference type="Pfam" id="PF00528">
    <property type="entry name" value="BPD_transp_1"/>
    <property type="match status" value="1"/>
</dbReference>
<dbReference type="RefSeq" id="WP_212695993.1">
    <property type="nucleotide sequence ID" value="NZ_CP058649.1"/>
</dbReference>
<evidence type="ECO:0000256" key="3">
    <source>
        <dbReference type="ARBA" id="ARBA00022475"/>
    </source>
</evidence>
<keyword evidence="6 7" id="KW-0472">Membrane</keyword>
<keyword evidence="2 7" id="KW-0813">Transport</keyword>
<dbReference type="Gene3D" id="1.10.3720.10">
    <property type="entry name" value="MetI-like"/>
    <property type="match status" value="1"/>
</dbReference>
<evidence type="ECO:0000259" key="8">
    <source>
        <dbReference type="PROSITE" id="PS50928"/>
    </source>
</evidence>
<protein>
    <submittedName>
        <fullName evidence="9">Sugar ABC transporter permease</fullName>
    </submittedName>
</protein>
<gene>
    <name evidence="9" type="ORF">HZI73_24655</name>
</gene>
<feature type="transmembrane region" description="Helical" evidence="7">
    <location>
        <begin position="245"/>
        <end position="263"/>
    </location>
</feature>
<evidence type="ECO:0000313" key="9">
    <source>
        <dbReference type="EMBL" id="QUI25293.1"/>
    </source>
</evidence>
<feature type="domain" description="ABC transmembrane type-1" evidence="8">
    <location>
        <begin position="79"/>
        <end position="294"/>
    </location>
</feature>
<organism evidence="9 10">
    <name type="scientific">Vallitalea pronyensis</name>
    <dbReference type="NCBI Taxonomy" id="1348613"/>
    <lineage>
        <taxon>Bacteria</taxon>
        <taxon>Bacillati</taxon>
        <taxon>Bacillota</taxon>
        <taxon>Clostridia</taxon>
        <taxon>Lachnospirales</taxon>
        <taxon>Vallitaleaceae</taxon>
        <taxon>Vallitalea</taxon>
    </lineage>
</organism>
<evidence type="ECO:0000256" key="5">
    <source>
        <dbReference type="ARBA" id="ARBA00022989"/>
    </source>
</evidence>
<feature type="transmembrane region" description="Helical" evidence="7">
    <location>
        <begin position="275"/>
        <end position="296"/>
    </location>
</feature>
<dbReference type="PANTHER" id="PTHR43227">
    <property type="entry name" value="BLL4140 PROTEIN"/>
    <property type="match status" value="1"/>
</dbReference>
<name>A0A8J8MQ11_9FIRM</name>
<feature type="transmembrane region" description="Helical" evidence="7">
    <location>
        <begin position="214"/>
        <end position="233"/>
    </location>
</feature>
<evidence type="ECO:0000256" key="2">
    <source>
        <dbReference type="ARBA" id="ARBA00022448"/>
    </source>
</evidence>
<dbReference type="PROSITE" id="PS50928">
    <property type="entry name" value="ABC_TM1"/>
    <property type="match status" value="1"/>
</dbReference>
<feature type="transmembrane region" description="Helical" evidence="7">
    <location>
        <begin position="20"/>
        <end position="39"/>
    </location>
</feature>
<keyword evidence="5 7" id="KW-1133">Transmembrane helix</keyword>
<dbReference type="AlphaFoldDB" id="A0A8J8MQ11"/>
<dbReference type="GO" id="GO:0055085">
    <property type="term" value="P:transmembrane transport"/>
    <property type="evidence" value="ECO:0007669"/>
    <property type="project" value="InterPro"/>
</dbReference>
<evidence type="ECO:0000256" key="7">
    <source>
        <dbReference type="RuleBase" id="RU363032"/>
    </source>
</evidence>
<dbReference type="EMBL" id="CP058649">
    <property type="protein sequence ID" value="QUI25293.1"/>
    <property type="molecule type" value="Genomic_DNA"/>
</dbReference>
<feature type="transmembrane region" description="Helical" evidence="7">
    <location>
        <begin position="116"/>
        <end position="139"/>
    </location>
</feature>
<keyword evidence="3" id="KW-1003">Cell membrane</keyword>
<reference evidence="9" key="1">
    <citation type="submission" date="2020-07" db="EMBL/GenBank/DDBJ databases">
        <title>Vallitalea pronyensis genome.</title>
        <authorList>
            <person name="Postec A."/>
        </authorList>
    </citation>
    <scope>NUCLEOTIDE SEQUENCE</scope>
    <source>
        <strain evidence="9">FatNI3</strain>
    </source>
</reference>
<evidence type="ECO:0000313" key="10">
    <source>
        <dbReference type="Proteomes" id="UP000683246"/>
    </source>
</evidence>
<keyword evidence="4 7" id="KW-0812">Transmembrane</keyword>
<dbReference type="PANTHER" id="PTHR43227:SF11">
    <property type="entry name" value="BLL4140 PROTEIN"/>
    <property type="match status" value="1"/>
</dbReference>
<comment type="similarity">
    <text evidence="7">Belongs to the binding-protein-dependent transport system permease family.</text>
</comment>
<dbReference type="InterPro" id="IPR000515">
    <property type="entry name" value="MetI-like"/>
</dbReference>
<dbReference type="CDD" id="cd06261">
    <property type="entry name" value="TM_PBP2"/>
    <property type="match status" value="1"/>
</dbReference>
<evidence type="ECO:0000256" key="6">
    <source>
        <dbReference type="ARBA" id="ARBA00023136"/>
    </source>
</evidence>
<feature type="transmembrane region" description="Helical" evidence="7">
    <location>
        <begin position="79"/>
        <end position="104"/>
    </location>
</feature>
<proteinExistence type="inferred from homology"/>
<dbReference type="SUPFAM" id="SSF161098">
    <property type="entry name" value="MetI-like"/>
    <property type="match status" value="1"/>
</dbReference>
<comment type="subcellular location">
    <subcellularLocation>
        <location evidence="1 7">Cell membrane</location>
        <topology evidence="1 7">Multi-pass membrane protein</topology>
    </subcellularLocation>
</comment>
<evidence type="ECO:0000256" key="4">
    <source>
        <dbReference type="ARBA" id="ARBA00022692"/>
    </source>
</evidence>
<sequence>MSISIKKNNFKKSILKRWQLYVMLVPVILFYIFFVYRPLWGLQIAFKDYSVFKGLQGSEWAGLKHFELLFSNGEFPRKIWNTLIINVYGLIIGFPIPILLALLLNEVKHKLFKKTVQTITYLPHFISIVVIAGMVTNFLSPSTGIVNTIIAWLGFEKIYFLIDPKYFRGIFTGMNIWKNAGFGAIVYIAALSGIDQELYEAAKIDGASRLKQTLHVTLPGILPTITIMLILRIGAMLNVGFESIILLYQPATYSTADVISTYVYRLGLEEARYDFATAVGLFNSVVSLVLVSIANFTSKKLSDTSLW</sequence>